<reference evidence="2" key="1">
    <citation type="journal article" date="2024" name="Proc. Natl. Acad. Sci. U.S.A.">
        <title>Extraordinary preservation of gene collinearity over three hundred million years revealed in homosporous lycophytes.</title>
        <authorList>
            <person name="Li C."/>
            <person name="Wickell D."/>
            <person name="Kuo L.Y."/>
            <person name="Chen X."/>
            <person name="Nie B."/>
            <person name="Liao X."/>
            <person name="Peng D."/>
            <person name="Ji J."/>
            <person name="Jenkins J."/>
            <person name="Williams M."/>
            <person name="Shu S."/>
            <person name="Plott C."/>
            <person name="Barry K."/>
            <person name="Rajasekar S."/>
            <person name="Grimwood J."/>
            <person name="Han X."/>
            <person name="Sun S."/>
            <person name="Hou Z."/>
            <person name="He W."/>
            <person name="Dai G."/>
            <person name="Sun C."/>
            <person name="Schmutz J."/>
            <person name="Leebens-Mack J.H."/>
            <person name="Li F.W."/>
            <person name="Wang L."/>
        </authorList>
    </citation>
    <scope>NUCLEOTIDE SEQUENCE [LARGE SCALE GENOMIC DNA]</scope>
    <source>
        <strain evidence="2">cv. PW_Plant_1</strain>
    </source>
</reference>
<evidence type="ECO:0000313" key="1">
    <source>
        <dbReference type="EMBL" id="KAJ7559912.1"/>
    </source>
</evidence>
<name>A0ACC2E0F3_DIPCM</name>
<comment type="caution">
    <text evidence="1">The sequence shown here is derived from an EMBL/GenBank/DDBJ whole genome shotgun (WGS) entry which is preliminary data.</text>
</comment>
<accession>A0ACC2E0F3</accession>
<dbReference type="EMBL" id="CM055095">
    <property type="protein sequence ID" value="KAJ7559912.1"/>
    <property type="molecule type" value="Genomic_DNA"/>
</dbReference>
<organism evidence="1 2">
    <name type="scientific">Diphasiastrum complanatum</name>
    <name type="common">Issler's clubmoss</name>
    <name type="synonym">Lycopodium complanatum</name>
    <dbReference type="NCBI Taxonomy" id="34168"/>
    <lineage>
        <taxon>Eukaryota</taxon>
        <taxon>Viridiplantae</taxon>
        <taxon>Streptophyta</taxon>
        <taxon>Embryophyta</taxon>
        <taxon>Tracheophyta</taxon>
        <taxon>Lycopodiopsida</taxon>
        <taxon>Lycopodiales</taxon>
        <taxon>Lycopodiaceae</taxon>
        <taxon>Lycopodioideae</taxon>
        <taxon>Diphasiastrum</taxon>
    </lineage>
</organism>
<keyword evidence="2" id="KW-1185">Reference proteome</keyword>
<gene>
    <name evidence="1" type="ORF">O6H91_04G106600</name>
</gene>
<sequence>MGLLQIMGNKVGHLLSQSSEAATPGSRLHWHSNRTDQSQSYEEDNVGLEREQQQNHYQRAVSENDSRDEFRGPDTTSLSAFLYSFFSSSEAEGHGADDQLFRQRLDEDSRSRFSSGQLRLAASASNQILQKETLDDIVRKKGISSGFEDEDLEEADWHLVSKHEVGNQLRTDSQAQTQKPLNVCILKLPSMSETSSLLSEPLRQSLLSALPTLARGRQWTLIYSTQRHGISLLTLYRRSSILPGPCLLVTGDTKGAVFGGLLSAPLMPTPKKKYQGTSETFVFTDVSGQPELYHPTGANRYFVLCTNDALALGGGGHFALHLDNDLLTGSSGSCATFGNMCLAHSEDFIVKNVELWGFAHSSRYVPRAASFKEPTEAPGVCRW</sequence>
<protein>
    <submittedName>
        <fullName evidence="1">Uncharacterized protein</fullName>
    </submittedName>
</protein>
<evidence type="ECO:0000313" key="2">
    <source>
        <dbReference type="Proteomes" id="UP001162992"/>
    </source>
</evidence>
<proteinExistence type="predicted"/>
<dbReference type="Proteomes" id="UP001162992">
    <property type="component" value="Chromosome 4"/>
</dbReference>